<keyword evidence="2" id="KW-0732">Signal</keyword>
<evidence type="ECO:0000313" key="3">
    <source>
        <dbReference type="Proteomes" id="UP001652620"/>
    </source>
</evidence>
<keyword evidence="3" id="KW-1185">Reference proteome</keyword>
<evidence type="ECO:0000256" key="2">
    <source>
        <dbReference type="SAM" id="SignalP"/>
    </source>
</evidence>
<name>A0ABM3J4N1_BACDO</name>
<proteinExistence type="predicted"/>
<feature type="region of interest" description="Disordered" evidence="1">
    <location>
        <begin position="21"/>
        <end position="114"/>
    </location>
</feature>
<gene>
    <name evidence="4" type="primary">LOC125776426</name>
</gene>
<protein>
    <submittedName>
        <fullName evidence="4">Uncharacterized protein LOC125776426</fullName>
    </submittedName>
</protein>
<reference evidence="4" key="2">
    <citation type="submission" date="2025-08" db="UniProtKB">
        <authorList>
            <consortium name="RefSeq"/>
        </authorList>
    </citation>
    <scope>IDENTIFICATION</scope>
    <source>
        <tissue evidence="4">Adult</tissue>
    </source>
</reference>
<sequence>MKFFTVLFFIVFAVVLVNGQRRSGRRGPGGLVGRLAGGPGGFGASARVGGRPPFGGPGRPHGPRPCQPRPQPSSSSVAPDASSVAPESSSVASESSSVASESSSVAPESSSVSA</sequence>
<feature type="signal peptide" evidence="2">
    <location>
        <begin position="1"/>
        <end position="19"/>
    </location>
</feature>
<dbReference type="GeneID" id="125776426"/>
<feature type="compositionally biased region" description="Gly residues" evidence="1">
    <location>
        <begin position="26"/>
        <end position="43"/>
    </location>
</feature>
<reference evidence="3" key="1">
    <citation type="submission" date="2025-05" db="UniProtKB">
        <authorList>
            <consortium name="RefSeq"/>
        </authorList>
    </citation>
    <scope>NUCLEOTIDE SEQUENCE [LARGE SCALE GENOMIC DNA]</scope>
</reference>
<evidence type="ECO:0000313" key="4">
    <source>
        <dbReference type="RefSeq" id="XP_049304188.1"/>
    </source>
</evidence>
<dbReference type="RefSeq" id="XP_049304188.1">
    <property type="nucleotide sequence ID" value="XM_049448231.1"/>
</dbReference>
<accession>A0ABM3J4N1</accession>
<feature type="chain" id="PRO_5046375438" evidence="2">
    <location>
        <begin position="20"/>
        <end position="114"/>
    </location>
</feature>
<dbReference type="Proteomes" id="UP001652620">
    <property type="component" value="Chromosome 1"/>
</dbReference>
<evidence type="ECO:0000256" key="1">
    <source>
        <dbReference type="SAM" id="MobiDB-lite"/>
    </source>
</evidence>
<organism evidence="3 4">
    <name type="scientific">Bactrocera dorsalis</name>
    <name type="common">Oriental fruit fly</name>
    <name type="synonym">Dacus dorsalis</name>
    <dbReference type="NCBI Taxonomy" id="27457"/>
    <lineage>
        <taxon>Eukaryota</taxon>
        <taxon>Metazoa</taxon>
        <taxon>Ecdysozoa</taxon>
        <taxon>Arthropoda</taxon>
        <taxon>Hexapoda</taxon>
        <taxon>Insecta</taxon>
        <taxon>Pterygota</taxon>
        <taxon>Neoptera</taxon>
        <taxon>Endopterygota</taxon>
        <taxon>Diptera</taxon>
        <taxon>Brachycera</taxon>
        <taxon>Muscomorpha</taxon>
        <taxon>Tephritoidea</taxon>
        <taxon>Tephritidae</taxon>
        <taxon>Bactrocera</taxon>
        <taxon>Bactrocera</taxon>
    </lineage>
</organism>
<feature type="compositionally biased region" description="Low complexity" evidence="1">
    <location>
        <begin position="72"/>
        <end position="114"/>
    </location>
</feature>